<gene>
    <name evidence="1" type="ORF">C12CBH8_02180</name>
</gene>
<evidence type="ECO:0000313" key="1">
    <source>
        <dbReference type="EMBL" id="BCI59579.1"/>
    </source>
</evidence>
<dbReference type="AlphaFoldDB" id="A0A7I8D2C3"/>
<accession>A0A7I8D2C3</accession>
<evidence type="ECO:0000313" key="2">
    <source>
        <dbReference type="Proteomes" id="UP000593890"/>
    </source>
</evidence>
<keyword evidence="2" id="KW-1185">Reference proteome</keyword>
<evidence type="ECO:0008006" key="3">
    <source>
        <dbReference type="Google" id="ProtNLM"/>
    </source>
</evidence>
<name>A0A7I8D2C3_9FIRM</name>
<dbReference type="EMBL" id="AP023321">
    <property type="protein sequence ID" value="BCI59579.1"/>
    <property type="molecule type" value="Genomic_DNA"/>
</dbReference>
<dbReference type="KEGG" id="sman:C12CBH8_02180"/>
<sequence>MDQDQLWKTFEKSGRVQDYLNYRQGSYQAAVQEAPKHVIEHKRPDHPPTEHR</sequence>
<proteinExistence type="predicted"/>
<dbReference type="Proteomes" id="UP000593890">
    <property type="component" value="Chromosome"/>
</dbReference>
<organism evidence="1 2">
    <name type="scientific">Solibaculum mannosilyticum</name>
    <dbReference type="NCBI Taxonomy" id="2780922"/>
    <lineage>
        <taxon>Bacteria</taxon>
        <taxon>Bacillati</taxon>
        <taxon>Bacillota</taxon>
        <taxon>Clostridia</taxon>
        <taxon>Eubacteriales</taxon>
        <taxon>Oscillospiraceae</taxon>
        <taxon>Solibaculum</taxon>
    </lineage>
</organism>
<protein>
    <recommendedName>
        <fullName evidence="3">YqzL family protein</fullName>
    </recommendedName>
</protein>
<reference evidence="2" key="1">
    <citation type="submission" date="2020-07" db="EMBL/GenBank/DDBJ databases">
        <title>Complete genome sequencing of Clostridia bacterium strain 12CBH8.</title>
        <authorList>
            <person name="Sakamoto M."/>
            <person name="Murakami T."/>
            <person name="Mori H."/>
        </authorList>
    </citation>
    <scope>NUCLEOTIDE SEQUENCE [LARGE SCALE GENOMIC DNA]</scope>
    <source>
        <strain evidence="2">12CBH8</strain>
    </source>
</reference>
<dbReference type="RefSeq" id="WP_171846227.1">
    <property type="nucleotide sequence ID" value="NZ_AP023321.1"/>
</dbReference>